<accession>A0A371FSP1</accession>
<organism evidence="8 9">
    <name type="scientific">Mucuna pruriens</name>
    <name type="common">Velvet bean</name>
    <name type="synonym">Dolichos pruriens</name>
    <dbReference type="NCBI Taxonomy" id="157652"/>
    <lineage>
        <taxon>Eukaryota</taxon>
        <taxon>Viridiplantae</taxon>
        <taxon>Streptophyta</taxon>
        <taxon>Embryophyta</taxon>
        <taxon>Tracheophyta</taxon>
        <taxon>Spermatophyta</taxon>
        <taxon>Magnoliopsida</taxon>
        <taxon>eudicotyledons</taxon>
        <taxon>Gunneridae</taxon>
        <taxon>Pentapetalae</taxon>
        <taxon>rosids</taxon>
        <taxon>fabids</taxon>
        <taxon>Fabales</taxon>
        <taxon>Fabaceae</taxon>
        <taxon>Papilionoideae</taxon>
        <taxon>50 kb inversion clade</taxon>
        <taxon>NPAAA clade</taxon>
        <taxon>indigoferoid/millettioid clade</taxon>
        <taxon>Phaseoleae</taxon>
        <taxon>Mucuna</taxon>
    </lineage>
</organism>
<proteinExistence type="predicted"/>
<dbReference type="InterPro" id="IPR012337">
    <property type="entry name" value="RNaseH-like_sf"/>
</dbReference>
<evidence type="ECO:0000313" key="9">
    <source>
        <dbReference type="Proteomes" id="UP000257109"/>
    </source>
</evidence>
<keyword evidence="1" id="KW-0808">Transferase</keyword>
<dbReference type="InterPro" id="IPR043502">
    <property type="entry name" value="DNA/RNA_pol_sf"/>
</dbReference>
<keyword evidence="4" id="KW-0255">Endonuclease</keyword>
<keyword evidence="3" id="KW-0540">Nuclease</keyword>
<dbReference type="GO" id="GO:0003964">
    <property type="term" value="F:RNA-directed DNA polymerase activity"/>
    <property type="evidence" value="ECO:0007669"/>
    <property type="project" value="UniProtKB-KW"/>
</dbReference>
<dbReference type="Proteomes" id="UP000257109">
    <property type="component" value="Unassembled WGS sequence"/>
</dbReference>
<dbReference type="EMBL" id="QJKJ01007964">
    <property type="protein sequence ID" value="RDX81291.1"/>
    <property type="molecule type" value="Genomic_DNA"/>
</dbReference>
<dbReference type="InterPro" id="IPR036397">
    <property type="entry name" value="RNaseH_sf"/>
</dbReference>
<keyword evidence="6" id="KW-0695">RNA-directed DNA polymerase</keyword>
<dbReference type="PANTHER" id="PTHR48475">
    <property type="entry name" value="RIBONUCLEASE H"/>
    <property type="match status" value="1"/>
</dbReference>
<evidence type="ECO:0000256" key="1">
    <source>
        <dbReference type="ARBA" id="ARBA00022679"/>
    </source>
</evidence>
<dbReference type="Gene3D" id="3.30.420.10">
    <property type="entry name" value="Ribonuclease H-like superfamily/Ribonuclease H"/>
    <property type="match status" value="1"/>
</dbReference>
<dbReference type="SUPFAM" id="SSF56672">
    <property type="entry name" value="DNA/RNA polymerases"/>
    <property type="match status" value="1"/>
</dbReference>
<dbReference type="InterPro" id="IPR002156">
    <property type="entry name" value="RNaseH_domain"/>
</dbReference>
<evidence type="ECO:0000256" key="6">
    <source>
        <dbReference type="ARBA" id="ARBA00022918"/>
    </source>
</evidence>
<evidence type="ECO:0000259" key="7">
    <source>
        <dbReference type="PROSITE" id="PS50879"/>
    </source>
</evidence>
<feature type="domain" description="RNase H type-1" evidence="7">
    <location>
        <begin position="168"/>
        <end position="297"/>
    </location>
</feature>
<comment type="caution">
    <text evidence="8">The sequence shown here is derived from an EMBL/GenBank/DDBJ whole genome shotgun (WGS) entry which is preliminary data.</text>
</comment>
<dbReference type="SUPFAM" id="SSF53098">
    <property type="entry name" value="Ribonuclease H-like"/>
    <property type="match status" value="1"/>
</dbReference>
<reference evidence="8" key="1">
    <citation type="submission" date="2018-05" db="EMBL/GenBank/DDBJ databases">
        <title>Draft genome of Mucuna pruriens seed.</title>
        <authorList>
            <person name="Nnadi N.E."/>
            <person name="Vos R."/>
            <person name="Hasami M.H."/>
            <person name="Devisetty U.K."/>
            <person name="Aguiy J.C."/>
        </authorList>
    </citation>
    <scope>NUCLEOTIDE SEQUENCE [LARGE SCALE GENOMIC DNA]</scope>
    <source>
        <strain evidence="8">JCA_2017</strain>
    </source>
</reference>
<sequence>MKQYLKEPPVLVPSVVRRPLIMYLTVLEESMGCVLGQHDESGKREQAIYYLSEKFNECEMRYSSLERTCCTLAWAARRLWSYMLSYTTWLISKMDPLKYIFEKPALTGKIARWQVALSKYDILHVTQKARKGSALADYLAHNSVMDYLSMKHDFPDEDIISLTNEVVQEESWTLWFNGASNALGYGIGVVLISPQEKCFPFTTRLGFNYTNNMVEYEACAMSISMALEYQVKNLKVYGDSALVVHQLRDEWETRDTKLISYYSYIKELAECFKSITFHHTLREDNQMADTLATLASMFEIDRESNVVILRIRHQSVLAYFQALEEVDGKPWYHDIKQYLKHIHPMSLRITKGR</sequence>
<feature type="non-terminal residue" evidence="8">
    <location>
        <position position="1"/>
    </location>
</feature>
<keyword evidence="2" id="KW-0548">Nucleotidyltransferase</keyword>
<gene>
    <name evidence="8" type="primary">rnhA</name>
    <name evidence="8" type="ORF">CR513_38053</name>
</gene>
<evidence type="ECO:0000256" key="3">
    <source>
        <dbReference type="ARBA" id="ARBA00022722"/>
    </source>
</evidence>
<keyword evidence="5" id="KW-0378">Hydrolase</keyword>
<dbReference type="PANTHER" id="PTHR48475:SF1">
    <property type="entry name" value="RNASE H TYPE-1 DOMAIN-CONTAINING PROTEIN"/>
    <property type="match status" value="1"/>
</dbReference>
<dbReference type="PROSITE" id="PS50879">
    <property type="entry name" value="RNASE_H_1"/>
    <property type="match status" value="1"/>
</dbReference>
<dbReference type="CDD" id="cd09279">
    <property type="entry name" value="RNase_HI_like"/>
    <property type="match status" value="1"/>
</dbReference>
<protein>
    <submittedName>
        <fullName evidence="8">RnhA</fullName>
    </submittedName>
</protein>
<dbReference type="OrthoDB" id="101614at2759"/>
<dbReference type="InterPro" id="IPR041373">
    <property type="entry name" value="RT_RNaseH"/>
</dbReference>
<dbReference type="Pfam" id="PF17917">
    <property type="entry name" value="RT_RNaseH"/>
    <property type="match status" value="1"/>
</dbReference>
<dbReference type="GO" id="GO:0004523">
    <property type="term" value="F:RNA-DNA hybrid ribonuclease activity"/>
    <property type="evidence" value="ECO:0007669"/>
    <property type="project" value="InterPro"/>
</dbReference>
<name>A0A371FSP1_MUCPR</name>
<evidence type="ECO:0000256" key="2">
    <source>
        <dbReference type="ARBA" id="ARBA00022695"/>
    </source>
</evidence>
<evidence type="ECO:0000313" key="8">
    <source>
        <dbReference type="EMBL" id="RDX81291.1"/>
    </source>
</evidence>
<evidence type="ECO:0000256" key="5">
    <source>
        <dbReference type="ARBA" id="ARBA00022801"/>
    </source>
</evidence>
<dbReference type="Pfam" id="PF13456">
    <property type="entry name" value="RVT_3"/>
    <property type="match status" value="1"/>
</dbReference>
<dbReference type="AlphaFoldDB" id="A0A371FSP1"/>
<keyword evidence="9" id="KW-1185">Reference proteome</keyword>
<dbReference type="GO" id="GO:0003676">
    <property type="term" value="F:nucleic acid binding"/>
    <property type="evidence" value="ECO:0007669"/>
    <property type="project" value="InterPro"/>
</dbReference>
<evidence type="ECO:0000256" key="4">
    <source>
        <dbReference type="ARBA" id="ARBA00022759"/>
    </source>
</evidence>